<proteinExistence type="predicted"/>
<comment type="caution">
    <text evidence="2">The sequence shown here is derived from an EMBL/GenBank/DDBJ whole genome shotgun (WGS) entry which is preliminary data.</text>
</comment>
<organism evidence="2 3">
    <name type="scientific">Paenibacillus terricola</name>
    <dbReference type="NCBI Taxonomy" id="2763503"/>
    <lineage>
        <taxon>Bacteria</taxon>
        <taxon>Bacillati</taxon>
        <taxon>Bacillota</taxon>
        <taxon>Bacilli</taxon>
        <taxon>Bacillales</taxon>
        <taxon>Paenibacillaceae</taxon>
        <taxon>Paenibacillus</taxon>
    </lineage>
</organism>
<keyword evidence="1" id="KW-0472">Membrane</keyword>
<dbReference type="EMBL" id="JACXZA010000002">
    <property type="protein sequence ID" value="MBD3919364.1"/>
    <property type="molecule type" value="Genomic_DNA"/>
</dbReference>
<name>A0ABR8MXW9_9BACL</name>
<sequence>MFLRQAVYLLSVLIGILFIGIGTLPALFAYPFSDGPNSGPSSMWDLILMIAYEQWMFMLPLGIILFLGPIISVIKQRRKS</sequence>
<evidence type="ECO:0000313" key="2">
    <source>
        <dbReference type="EMBL" id="MBD3919364.1"/>
    </source>
</evidence>
<keyword evidence="1" id="KW-1133">Transmembrane helix</keyword>
<accession>A0ABR8MXW9</accession>
<evidence type="ECO:0000256" key="1">
    <source>
        <dbReference type="SAM" id="Phobius"/>
    </source>
</evidence>
<dbReference type="Proteomes" id="UP000609346">
    <property type="component" value="Unassembled WGS sequence"/>
</dbReference>
<protein>
    <recommendedName>
        <fullName evidence="4">Phosphatase</fullName>
    </recommendedName>
</protein>
<keyword evidence="1" id="KW-0812">Transmembrane</keyword>
<reference evidence="2 3" key="1">
    <citation type="submission" date="2020-09" db="EMBL/GenBank/DDBJ databases">
        <title>Paenibacillus sp. strain PR3 16S rRNA gene Genome sequencing and assembly.</title>
        <authorList>
            <person name="Kim J."/>
        </authorList>
    </citation>
    <scope>NUCLEOTIDE SEQUENCE [LARGE SCALE GENOMIC DNA]</scope>
    <source>
        <strain evidence="2 3">PR3</strain>
    </source>
</reference>
<feature type="transmembrane region" description="Helical" evidence="1">
    <location>
        <begin position="52"/>
        <end position="74"/>
    </location>
</feature>
<feature type="transmembrane region" description="Helical" evidence="1">
    <location>
        <begin position="7"/>
        <end position="32"/>
    </location>
</feature>
<evidence type="ECO:0008006" key="4">
    <source>
        <dbReference type="Google" id="ProtNLM"/>
    </source>
</evidence>
<gene>
    <name evidence="2" type="ORF">H8B09_11415</name>
</gene>
<dbReference type="RefSeq" id="WP_191203616.1">
    <property type="nucleotide sequence ID" value="NZ_JACXZA010000002.1"/>
</dbReference>
<evidence type="ECO:0000313" key="3">
    <source>
        <dbReference type="Proteomes" id="UP000609346"/>
    </source>
</evidence>
<keyword evidence="3" id="KW-1185">Reference proteome</keyword>